<evidence type="ECO:0000256" key="5">
    <source>
        <dbReference type="ARBA" id="ARBA00047471"/>
    </source>
</evidence>
<dbReference type="Pfam" id="PF00534">
    <property type="entry name" value="Glycos_transf_1"/>
    <property type="match status" value="1"/>
</dbReference>
<evidence type="ECO:0000313" key="10">
    <source>
        <dbReference type="Proteomes" id="UP000183987"/>
    </source>
</evidence>
<sequence>MHIFHLALGGCLTAPRVNYGLTEDTGGHIAYVLGAATAQAQCSHVTSVTVVTRAFNDPSLGEDHARIYQPVEPGLVIRRLRTANGAYLAKEALAAELPALIDAFLTMLEDLDERPDVIHAHFADAALLAQAAKDRFDIPFIYTPHSLGIDKLTHLKGVAGPLLTARIAQEKAALHAADAIVVSSRDEAERQISAYGLQVDGKVYRVWPGVDLTGAGKTTEAVASTLVQDSLATPELPMILAIARPVARKNLQQLARTYAESAALQDRANLVILAGQHGADVQESAETAAVWAELNDILAGADLRGKVALPARHTPADVVAIYAKARDTRGVFVNLAFHEPFGLTLLEAASHGLPVVAGDRGGPLDILAQTGHGITLDPTDEAAIVAGLTGLLSDPAAWDCHAQAALRNVGMFDWTVWADHVTAICADLIAPPWINPRPAYILGSDIDHTLTGCARAAAALAEWHADRRGLFVVATGRSIVEARRILQDWSLPLPDVFVTAVGTEIHRRDDAGRWVLDADYAKLLDSDWKSADIAACVEAAGIAWQADIEQRRWKFGCLGDSAEADRLRQVLRAAGLAAKVIASHGRLIDILPVQGGKGKALTYLARCYAMTAADVIAAGDSGNDVDMLTSCGRGIVVGNALPEIADLQGLPHLYHARASYAAGVLEGLTAFGLAGSDKPSLPYRPFAVSSLRIAS</sequence>
<keyword evidence="10" id="KW-1185">Reference proteome</keyword>
<dbReference type="PANTHER" id="PTHR46039">
    <property type="entry name" value="SUCROSE-PHOSPHATE SYNTHASE 3-RELATED"/>
    <property type="match status" value="1"/>
</dbReference>
<comment type="similarity">
    <text evidence="1">Belongs to the glycosyltransferase 1 family.</text>
</comment>
<dbReference type="SFLD" id="SFLDG01140">
    <property type="entry name" value="C2.B:_Phosphomannomutase_and_P"/>
    <property type="match status" value="1"/>
</dbReference>
<evidence type="ECO:0000259" key="7">
    <source>
        <dbReference type="Pfam" id="PF05116"/>
    </source>
</evidence>
<evidence type="ECO:0000259" key="8">
    <source>
        <dbReference type="Pfam" id="PF13579"/>
    </source>
</evidence>
<reference evidence="10" key="1">
    <citation type="submission" date="2016-11" db="EMBL/GenBank/DDBJ databases">
        <authorList>
            <person name="Varghese N."/>
            <person name="Submissions S."/>
        </authorList>
    </citation>
    <scope>NUCLEOTIDE SEQUENCE [LARGE SCALE GENOMIC DNA]</scope>
    <source>
        <strain evidence="10">DSM 29326</strain>
    </source>
</reference>
<dbReference type="Pfam" id="PF13579">
    <property type="entry name" value="Glyco_trans_4_4"/>
    <property type="match status" value="1"/>
</dbReference>
<proteinExistence type="inferred from homology"/>
<dbReference type="EMBL" id="FQUE01000009">
    <property type="protein sequence ID" value="SHF62474.1"/>
    <property type="molecule type" value="Genomic_DNA"/>
</dbReference>
<dbReference type="PANTHER" id="PTHR46039:SF5">
    <property type="entry name" value="SUCROSE-PHOSPHATE SYNTHASE 3-RELATED"/>
    <property type="match status" value="1"/>
</dbReference>
<protein>
    <recommendedName>
        <fullName evidence="2">sucrose-phosphate synthase</fullName>
        <ecNumber evidence="2">2.4.1.14</ecNumber>
    </recommendedName>
</protein>
<comment type="catalytic activity">
    <reaction evidence="5">
        <text>beta-D-fructose 6-phosphate + UDP-alpha-D-glucose = sucrose 6(F)-phosphate + UDP + H(+)</text>
        <dbReference type="Rhea" id="RHEA:22172"/>
        <dbReference type="ChEBI" id="CHEBI:15378"/>
        <dbReference type="ChEBI" id="CHEBI:57634"/>
        <dbReference type="ChEBI" id="CHEBI:57723"/>
        <dbReference type="ChEBI" id="CHEBI:58223"/>
        <dbReference type="ChEBI" id="CHEBI:58885"/>
        <dbReference type="EC" id="2.4.1.14"/>
    </reaction>
</comment>
<dbReference type="InterPro" id="IPR006380">
    <property type="entry name" value="SPP-like_dom"/>
</dbReference>
<evidence type="ECO:0000256" key="4">
    <source>
        <dbReference type="ARBA" id="ARBA00022679"/>
    </source>
</evidence>
<dbReference type="Proteomes" id="UP000183987">
    <property type="component" value="Unassembled WGS sequence"/>
</dbReference>
<evidence type="ECO:0000256" key="1">
    <source>
        <dbReference type="ARBA" id="ARBA00006530"/>
    </source>
</evidence>
<dbReference type="GO" id="GO:0046524">
    <property type="term" value="F:sucrose-phosphate synthase activity"/>
    <property type="evidence" value="ECO:0007669"/>
    <property type="project" value="UniProtKB-EC"/>
</dbReference>
<gene>
    <name evidence="9" type="ORF">SAMN05444339_10945</name>
</gene>
<evidence type="ECO:0000256" key="2">
    <source>
        <dbReference type="ARBA" id="ARBA00012536"/>
    </source>
</evidence>
<dbReference type="Gene3D" id="3.40.50.1000">
    <property type="entry name" value="HAD superfamily/HAD-like"/>
    <property type="match status" value="1"/>
</dbReference>
<evidence type="ECO:0000313" key="9">
    <source>
        <dbReference type="EMBL" id="SHF62474.1"/>
    </source>
</evidence>
<dbReference type="InterPro" id="IPR044161">
    <property type="entry name" value="SPS"/>
</dbReference>
<accession>A0A1M5D665</accession>
<dbReference type="InterPro" id="IPR006379">
    <property type="entry name" value="HAD-SF_hydro_IIB"/>
</dbReference>
<dbReference type="NCBIfam" id="TIGR01484">
    <property type="entry name" value="HAD-SF-IIB"/>
    <property type="match status" value="1"/>
</dbReference>
<dbReference type="Gene3D" id="3.90.1070.10">
    <property type="match status" value="1"/>
</dbReference>
<feature type="domain" description="Glycosyltransferase subfamily 4-like N-terminal" evidence="8">
    <location>
        <begin position="26"/>
        <end position="192"/>
    </location>
</feature>
<dbReference type="InterPro" id="IPR001296">
    <property type="entry name" value="Glyco_trans_1"/>
</dbReference>
<evidence type="ECO:0000259" key="6">
    <source>
        <dbReference type="Pfam" id="PF00534"/>
    </source>
</evidence>
<dbReference type="SFLD" id="SFLDS00003">
    <property type="entry name" value="Haloacid_Dehalogenase"/>
    <property type="match status" value="1"/>
</dbReference>
<dbReference type="Gene3D" id="3.40.50.2000">
    <property type="entry name" value="Glycogen Phosphorylase B"/>
    <property type="match status" value="2"/>
</dbReference>
<keyword evidence="3" id="KW-0328">Glycosyltransferase</keyword>
<name>A0A1M5D665_LOKAT</name>
<dbReference type="SUPFAM" id="SSF53756">
    <property type="entry name" value="UDP-Glycosyltransferase/glycogen phosphorylase"/>
    <property type="match status" value="1"/>
</dbReference>
<organism evidence="9 10">
    <name type="scientific">Loktanella atrilutea</name>
    <dbReference type="NCBI Taxonomy" id="366533"/>
    <lineage>
        <taxon>Bacteria</taxon>
        <taxon>Pseudomonadati</taxon>
        <taxon>Pseudomonadota</taxon>
        <taxon>Alphaproteobacteria</taxon>
        <taxon>Rhodobacterales</taxon>
        <taxon>Roseobacteraceae</taxon>
        <taxon>Loktanella</taxon>
    </lineage>
</organism>
<evidence type="ECO:0000256" key="3">
    <source>
        <dbReference type="ARBA" id="ARBA00022676"/>
    </source>
</evidence>
<feature type="domain" description="Glycosyl transferase family 1" evidence="6">
    <location>
        <begin position="233"/>
        <end position="395"/>
    </location>
</feature>
<dbReference type="InterPro" id="IPR036412">
    <property type="entry name" value="HAD-like_sf"/>
</dbReference>
<dbReference type="OrthoDB" id="7847955at2"/>
<feature type="domain" description="Sucrose phosphatase-like" evidence="7">
    <location>
        <begin position="440"/>
        <end position="671"/>
    </location>
</feature>
<dbReference type="SFLD" id="SFLDG01141">
    <property type="entry name" value="C2.B.1:_Sucrose_Phosphatase_Li"/>
    <property type="match status" value="1"/>
</dbReference>
<dbReference type="InterPro" id="IPR023214">
    <property type="entry name" value="HAD_sf"/>
</dbReference>
<dbReference type="RefSeq" id="WP_072858233.1">
    <property type="nucleotide sequence ID" value="NZ_FQUE01000009.1"/>
</dbReference>
<dbReference type="EC" id="2.4.1.14" evidence="2"/>
<dbReference type="GO" id="GO:0016791">
    <property type="term" value="F:phosphatase activity"/>
    <property type="evidence" value="ECO:0007669"/>
    <property type="project" value="UniProtKB-ARBA"/>
</dbReference>
<dbReference type="STRING" id="366533.SAMN05444339_10945"/>
<dbReference type="InterPro" id="IPR028098">
    <property type="entry name" value="Glyco_trans_4-like_N"/>
</dbReference>
<keyword evidence="4" id="KW-0808">Transferase</keyword>
<dbReference type="AlphaFoldDB" id="A0A1M5D665"/>
<dbReference type="SUPFAM" id="SSF56784">
    <property type="entry name" value="HAD-like"/>
    <property type="match status" value="1"/>
</dbReference>
<dbReference type="Pfam" id="PF05116">
    <property type="entry name" value="S6PP"/>
    <property type="match status" value="1"/>
</dbReference>